<dbReference type="RefSeq" id="WP_203388865.1">
    <property type="nucleotide sequence ID" value="NZ_CP064781.1"/>
</dbReference>
<protein>
    <submittedName>
        <fullName evidence="6">Isoprenylcysteine carboxylmethyltransferase family protein</fullName>
    </submittedName>
</protein>
<dbReference type="PANTHER" id="PTHR43847">
    <property type="entry name" value="BLL3993 PROTEIN"/>
    <property type="match status" value="1"/>
</dbReference>
<dbReference type="AlphaFoldDB" id="A0A974SS03"/>
<comment type="subcellular location">
    <subcellularLocation>
        <location evidence="1">Endomembrane system</location>
        <topology evidence="1">Multi-pass membrane protein</topology>
    </subcellularLocation>
</comment>
<keyword evidence="4 5" id="KW-0472">Membrane</keyword>
<dbReference type="InterPro" id="IPR007318">
    <property type="entry name" value="Phopholipid_MeTrfase"/>
</dbReference>
<evidence type="ECO:0000256" key="4">
    <source>
        <dbReference type="ARBA" id="ARBA00023136"/>
    </source>
</evidence>
<evidence type="ECO:0000256" key="1">
    <source>
        <dbReference type="ARBA" id="ARBA00004127"/>
    </source>
</evidence>
<sequence length="182" mass="20047">MAAALVFLAGSTLLAWFSRKPLRRPGSHGFYRFFAWECILALAVVNHTPWGSARLSPLQLVSWTLLAASVGLVAVGAATLLRRGGADTARDDAALYAWEKTGTLVTGGIFAYIRHPMYASLLALTWGFFFQLPNWPAAGIAVAGSVLLYVTARRDEQECRAHFGAAYDAYRQRTRMFVPFLF</sequence>
<accession>A0A974SS03</accession>
<proteinExistence type="predicted"/>
<organism evidence="6 7">
    <name type="scientific">Azospira restricta</name>
    <dbReference type="NCBI Taxonomy" id="404405"/>
    <lineage>
        <taxon>Bacteria</taxon>
        <taxon>Pseudomonadati</taxon>
        <taxon>Pseudomonadota</taxon>
        <taxon>Betaproteobacteria</taxon>
        <taxon>Rhodocyclales</taxon>
        <taxon>Rhodocyclaceae</taxon>
        <taxon>Azospira</taxon>
    </lineage>
</organism>
<dbReference type="InterPro" id="IPR052527">
    <property type="entry name" value="Metal_cation-efflux_comp"/>
</dbReference>
<keyword evidence="3 5" id="KW-1133">Transmembrane helix</keyword>
<evidence type="ECO:0000256" key="5">
    <source>
        <dbReference type="SAM" id="Phobius"/>
    </source>
</evidence>
<evidence type="ECO:0000256" key="2">
    <source>
        <dbReference type="ARBA" id="ARBA00022692"/>
    </source>
</evidence>
<evidence type="ECO:0000256" key="3">
    <source>
        <dbReference type="ARBA" id="ARBA00022989"/>
    </source>
</evidence>
<dbReference type="KEGG" id="ares:IWH25_08455"/>
<keyword evidence="7" id="KW-1185">Reference proteome</keyword>
<evidence type="ECO:0000313" key="6">
    <source>
        <dbReference type="EMBL" id="QRJ65339.1"/>
    </source>
</evidence>
<keyword evidence="2 5" id="KW-0812">Transmembrane</keyword>
<name>A0A974SS03_9RHOO</name>
<dbReference type="GO" id="GO:0012505">
    <property type="term" value="C:endomembrane system"/>
    <property type="evidence" value="ECO:0007669"/>
    <property type="project" value="UniProtKB-SubCell"/>
</dbReference>
<dbReference type="Gene3D" id="1.20.120.1630">
    <property type="match status" value="1"/>
</dbReference>
<feature type="transmembrane region" description="Helical" evidence="5">
    <location>
        <begin position="133"/>
        <end position="152"/>
    </location>
</feature>
<dbReference type="Proteomes" id="UP000663444">
    <property type="component" value="Chromosome"/>
</dbReference>
<dbReference type="PANTHER" id="PTHR43847:SF1">
    <property type="entry name" value="BLL3993 PROTEIN"/>
    <property type="match status" value="1"/>
</dbReference>
<evidence type="ECO:0000313" key="7">
    <source>
        <dbReference type="Proteomes" id="UP000663444"/>
    </source>
</evidence>
<reference evidence="6" key="1">
    <citation type="submission" date="2020-11" db="EMBL/GenBank/DDBJ databases">
        <title>Azospira restricta DSM 18626 genome sequence.</title>
        <authorList>
            <person name="Moe W.M."/>
        </authorList>
    </citation>
    <scope>NUCLEOTIDE SEQUENCE</scope>
    <source>
        <strain evidence="6">DSM 18626</strain>
    </source>
</reference>
<gene>
    <name evidence="6" type="ORF">IWH25_08455</name>
</gene>
<dbReference type="Pfam" id="PF04191">
    <property type="entry name" value="PEMT"/>
    <property type="match status" value="1"/>
</dbReference>
<feature type="transmembrane region" description="Helical" evidence="5">
    <location>
        <begin position="60"/>
        <end position="81"/>
    </location>
</feature>
<dbReference type="EMBL" id="CP064781">
    <property type="protein sequence ID" value="QRJ65339.1"/>
    <property type="molecule type" value="Genomic_DNA"/>
</dbReference>
<feature type="transmembrane region" description="Helical" evidence="5">
    <location>
        <begin position="93"/>
        <end position="113"/>
    </location>
</feature>